<keyword evidence="3" id="KW-0812">Transmembrane</keyword>
<dbReference type="PANTHER" id="PTHR11360:SF303">
    <property type="entry name" value="MAJOR FACILITATOR SUPERFAMILY (MFS) PROFILE DOMAIN-CONTAINING PROTEIN"/>
    <property type="match status" value="1"/>
</dbReference>
<dbReference type="AlphaFoldDB" id="A0A913ZQF9"/>
<dbReference type="Pfam" id="PF07690">
    <property type="entry name" value="MFS_1"/>
    <property type="match status" value="1"/>
</dbReference>
<feature type="transmembrane region" description="Helical" evidence="3">
    <location>
        <begin position="426"/>
        <end position="450"/>
    </location>
</feature>
<dbReference type="RefSeq" id="XP_038053365.1">
    <property type="nucleotide sequence ID" value="XM_038197437.1"/>
</dbReference>
<dbReference type="InterPro" id="IPR036259">
    <property type="entry name" value="MFS_trans_sf"/>
</dbReference>
<feature type="transmembrane region" description="Helical" evidence="3">
    <location>
        <begin position="174"/>
        <end position="193"/>
    </location>
</feature>
<feature type="transmembrane region" description="Helical" evidence="3">
    <location>
        <begin position="300"/>
        <end position="324"/>
    </location>
</feature>
<dbReference type="GeneID" id="119725845"/>
<dbReference type="SUPFAM" id="SSF103473">
    <property type="entry name" value="MFS general substrate transporter"/>
    <property type="match status" value="1"/>
</dbReference>
<dbReference type="InterPro" id="IPR050327">
    <property type="entry name" value="Proton-linked_MCT"/>
</dbReference>
<feature type="transmembrane region" description="Helical" evidence="3">
    <location>
        <begin position="271"/>
        <end position="294"/>
    </location>
</feature>
<dbReference type="EnsemblMetazoa" id="XM_038197437.1">
    <property type="protein sequence ID" value="XP_038053365.1"/>
    <property type="gene ID" value="LOC119725845"/>
</dbReference>
<dbReference type="InterPro" id="IPR011701">
    <property type="entry name" value="MFS"/>
</dbReference>
<protein>
    <recommendedName>
        <fullName evidence="4">Major facilitator superfamily (MFS) profile domain-containing protein</fullName>
    </recommendedName>
</protein>
<feature type="transmembrane region" description="Helical" evidence="3">
    <location>
        <begin position="336"/>
        <end position="353"/>
    </location>
</feature>
<dbReference type="GO" id="GO:0008028">
    <property type="term" value="F:monocarboxylic acid transmembrane transporter activity"/>
    <property type="evidence" value="ECO:0007669"/>
    <property type="project" value="TreeGrafter"/>
</dbReference>
<evidence type="ECO:0000256" key="2">
    <source>
        <dbReference type="SAM" id="MobiDB-lite"/>
    </source>
</evidence>
<feature type="region of interest" description="Disordered" evidence="2">
    <location>
        <begin position="198"/>
        <end position="242"/>
    </location>
</feature>
<evidence type="ECO:0000259" key="4">
    <source>
        <dbReference type="PROSITE" id="PS50850"/>
    </source>
</evidence>
<feature type="transmembrane region" description="Helical" evidence="3">
    <location>
        <begin position="55"/>
        <end position="74"/>
    </location>
</feature>
<dbReference type="InterPro" id="IPR020846">
    <property type="entry name" value="MFS_dom"/>
</dbReference>
<reference evidence="5" key="1">
    <citation type="submission" date="2022-11" db="UniProtKB">
        <authorList>
            <consortium name="EnsemblMetazoa"/>
        </authorList>
    </citation>
    <scope>IDENTIFICATION</scope>
</reference>
<dbReference type="PROSITE" id="PS50850">
    <property type="entry name" value="MFS"/>
    <property type="match status" value="1"/>
</dbReference>
<evidence type="ECO:0000313" key="6">
    <source>
        <dbReference type="Proteomes" id="UP000887568"/>
    </source>
</evidence>
<feature type="transmembrane region" description="Helical" evidence="3">
    <location>
        <begin position="398"/>
        <end position="420"/>
    </location>
</feature>
<accession>A0A913ZQF9</accession>
<evidence type="ECO:0000256" key="3">
    <source>
        <dbReference type="SAM" id="Phobius"/>
    </source>
</evidence>
<keyword evidence="3" id="KW-0472">Membrane</keyword>
<dbReference type="Proteomes" id="UP000887568">
    <property type="component" value="Unplaced"/>
</dbReference>
<name>A0A913ZQF9_PATMI</name>
<feature type="transmembrane region" description="Helical" evidence="3">
    <location>
        <begin position="86"/>
        <end position="103"/>
    </location>
</feature>
<keyword evidence="3" id="KW-1133">Transmembrane helix</keyword>
<feature type="transmembrane region" description="Helical" evidence="3">
    <location>
        <begin position="109"/>
        <end position="129"/>
    </location>
</feature>
<feature type="domain" description="Major facilitator superfamily (MFS) profile" evidence="4">
    <location>
        <begin position="20"/>
        <end position="452"/>
    </location>
</feature>
<feature type="transmembrane region" description="Helical" evidence="3">
    <location>
        <begin position="359"/>
        <end position="377"/>
    </location>
</feature>
<proteinExistence type="predicted"/>
<keyword evidence="6" id="KW-1185">Reference proteome</keyword>
<evidence type="ECO:0000313" key="5">
    <source>
        <dbReference type="EnsemblMetazoa" id="XP_038053365.1"/>
    </source>
</evidence>
<feature type="compositionally biased region" description="Polar residues" evidence="2">
    <location>
        <begin position="198"/>
        <end position="211"/>
    </location>
</feature>
<dbReference type="GO" id="GO:0016020">
    <property type="term" value="C:membrane"/>
    <property type="evidence" value="ECO:0007669"/>
    <property type="project" value="UniProtKB-SubCell"/>
</dbReference>
<feature type="transmembrane region" description="Helical" evidence="3">
    <location>
        <begin position="16"/>
        <end position="35"/>
    </location>
</feature>
<sequence length="459" mass="49749">MASTGVKPTYYDHDKWGWVMVAAVFVNCFVIVGQIKSFGVLLIPMANDLDSDLWLVGWIAGLHVMAQNSIAPLAGALSRLFGSRPMMVIGGLSYTLGLILSSMSPSIPFLSIFIIGLSGIGSAFNFFIGSAVMASYFKEKYPLAIGIATMGFPLGMMIYGPVTQVLLDTYGWRGTMLLLGGVSFHLVPCAMLARRDPSFSSPDSQQYQEVSVSDEEDADAMEEQTVCSDGKPTTPKGRSRSNLDLRKSRLRECCQRITDALDLALLKDRRFVLLVFARLTGALAYSPLVVYVVTHGQFQGLTLIQASFLPTAFGFGNVIGKLVAPILQQVGVKPSMTFWACFGASVVCASFLLDAFIRPFIGQLTLAGLIGVGYATMFQANDVMLRFLSTDDRLVSMLCWQGFFIGLTAALGGLVAGWIYEWTGSFSISFCLFGGVTLLSIPLFIAEAVYAKRRAPLQG</sequence>
<feature type="transmembrane region" description="Helical" evidence="3">
    <location>
        <begin position="141"/>
        <end position="162"/>
    </location>
</feature>
<dbReference type="OMA" id="ECCQRIT"/>
<feature type="compositionally biased region" description="Acidic residues" evidence="2">
    <location>
        <begin position="212"/>
        <end position="222"/>
    </location>
</feature>
<comment type="subcellular location">
    <subcellularLocation>
        <location evidence="1">Membrane</location>
        <topology evidence="1">Multi-pass membrane protein</topology>
    </subcellularLocation>
</comment>
<organism evidence="5 6">
    <name type="scientific">Patiria miniata</name>
    <name type="common">Bat star</name>
    <name type="synonym">Asterina miniata</name>
    <dbReference type="NCBI Taxonomy" id="46514"/>
    <lineage>
        <taxon>Eukaryota</taxon>
        <taxon>Metazoa</taxon>
        <taxon>Echinodermata</taxon>
        <taxon>Eleutherozoa</taxon>
        <taxon>Asterozoa</taxon>
        <taxon>Asteroidea</taxon>
        <taxon>Valvatacea</taxon>
        <taxon>Valvatida</taxon>
        <taxon>Asterinidae</taxon>
        <taxon>Patiria</taxon>
    </lineage>
</organism>
<dbReference type="Gene3D" id="1.20.1250.20">
    <property type="entry name" value="MFS general substrate transporter like domains"/>
    <property type="match status" value="1"/>
</dbReference>
<dbReference type="PANTHER" id="PTHR11360">
    <property type="entry name" value="MONOCARBOXYLATE TRANSPORTER"/>
    <property type="match status" value="1"/>
</dbReference>
<dbReference type="OrthoDB" id="6499973at2759"/>
<evidence type="ECO:0000256" key="1">
    <source>
        <dbReference type="ARBA" id="ARBA00004141"/>
    </source>
</evidence>